<accession>A0A498MA97</accession>
<dbReference type="PANTHER" id="PTHR46687">
    <property type="entry name" value="PROTEIN DISPATCHED HOMOLOG 3"/>
    <property type="match status" value="1"/>
</dbReference>
<dbReference type="InterPro" id="IPR042480">
    <property type="entry name" value="DISP3"/>
</dbReference>
<dbReference type="Proteomes" id="UP000290572">
    <property type="component" value="Unassembled WGS sequence"/>
</dbReference>
<dbReference type="STRING" id="84645.A0A498MA97"/>
<evidence type="ECO:0000256" key="4">
    <source>
        <dbReference type="ARBA" id="ARBA00023136"/>
    </source>
</evidence>
<comment type="subcellular location">
    <subcellularLocation>
        <location evidence="1">Membrane</location>
        <topology evidence="1">Multi-pass membrane protein</topology>
    </subcellularLocation>
</comment>
<organism evidence="8 9">
    <name type="scientific">Labeo rohita</name>
    <name type="common">Indian major carp</name>
    <name type="synonym">Cyprinus rohita</name>
    <dbReference type="NCBI Taxonomy" id="84645"/>
    <lineage>
        <taxon>Eukaryota</taxon>
        <taxon>Metazoa</taxon>
        <taxon>Chordata</taxon>
        <taxon>Craniata</taxon>
        <taxon>Vertebrata</taxon>
        <taxon>Euteleostomi</taxon>
        <taxon>Actinopterygii</taxon>
        <taxon>Neopterygii</taxon>
        <taxon>Teleostei</taxon>
        <taxon>Ostariophysi</taxon>
        <taxon>Cypriniformes</taxon>
        <taxon>Cyprinidae</taxon>
        <taxon>Labeoninae</taxon>
        <taxon>Labeonini</taxon>
        <taxon>Labeo</taxon>
    </lineage>
</organism>
<keyword evidence="9" id="KW-1185">Reference proteome</keyword>
<feature type="transmembrane region" description="Helical" evidence="5">
    <location>
        <begin position="107"/>
        <end position="129"/>
    </location>
</feature>
<feature type="transmembrane region" description="Helical" evidence="5">
    <location>
        <begin position="75"/>
        <end position="101"/>
    </location>
</feature>
<feature type="signal peptide" evidence="6">
    <location>
        <begin position="1"/>
        <end position="21"/>
    </location>
</feature>
<evidence type="ECO:0000256" key="6">
    <source>
        <dbReference type="SAM" id="SignalP"/>
    </source>
</evidence>
<gene>
    <name evidence="8" type="ORF">ROHU_009265</name>
</gene>
<feature type="chain" id="PRO_5019779012" evidence="6">
    <location>
        <begin position="22"/>
        <end position="172"/>
    </location>
</feature>
<evidence type="ECO:0000313" key="9">
    <source>
        <dbReference type="Proteomes" id="UP000290572"/>
    </source>
</evidence>
<protein>
    <submittedName>
        <fullName evidence="8">Dispatched-like protein</fullName>
    </submittedName>
</protein>
<dbReference type="GO" id="GO:0016020">
    <property type="term" value="C:membrane"/>
    <property type="evidence" value="ECO:0007669"/>
    <property type="project" value="UniProtKB-SubCell"/>
</dbReference>
<dbReference type="AlphaFoldDB" id="A0A498MA97"/>
<feature type="transmembrane region" description="Helical" evidence="5">
    <location>
        <begin position="141"/>
        <end position="161"/>
    </location>
</feature>
<reference evidence="8 9" key="1">
    <citation type="submission" date="2018-03" db="EMBL/GenBank/DDBJ databases">
        <title>Draft genome sequence of Rohu Carp (Labeo rohita).</title>
        <authorList>
            <person name="Das P."/>
            <person name="Kushwaha B."/>
            <person name="Joshi C.G."/>
            <person name="Kumar D."/>
            <person name="Nagpure N.S."/>
            <person name="Sahoo L."/>
            <person name="Das S.P."/>
            <person name="Bit A."/>
            <person name="Patnaik S."/>
            <person name="Meher P.K."/>
            <person name="Jayasankar P."/>
            <person name="Koringa P.G."/>
            <person name="Patel N.V."/>
            <person name="Hinsu A.T."/>
            <person name="Kumar R."/>
            <person name="Pandey M."/>
            <person name="Agarwal S."/>
            <person name="Srivastava S."/>
            <person name="Singh M."/>
            <person name="Iquebal M.A."/>
            <person name="Jaiswal S."/>
            <person name="Angadi U.B."/>
            <person name="Kumar N."/>
            <person name="Raza M."/>
            <person name="Shah T.M."/>
            <person name="Rai A."/>
            <person name="Jena J.K."/>
        </authorList>
    </citation>
    <scope>NUCLEOTIDE SEQUENCE [LARGE SCALE GENOMIC DNA]</scope>
    <source>
        <strain evidence="8">DASCIFA01</strain>
        <tissue evidence="8">Testis</tissue>
    </source>
</reference>
<dbReference type="GO" id="GO:0005737">
    <property type="term" value="C:cytoplasm"/>
    <property type="evidence" value="ECO:0007669"/>
    <property type="project" value="TreeGrafter"/>
</dbReference>
<evidence type="ECO:0000259" key="7">
    <source>
        <dbReference type="Pfam" id="PF03176"/>
    </source>
</evidence>
<dbReference type="Gene3D" id="1.20.1640.10">
    <property type="entry name" value="Multidrug efflux transporter AcrB transmembrane domain"/>
    <property type="match status" value="1"/>
</dbReference>
<evidence type="ECO:0000256" key="3">
    <source>
        <dbReference type="ARBA" id="ARBA00022989"/>
    </source>
</evidence>
<keyword evidence="4 5" id="KW-0472">Membrane</keyword>
<keyword evidence="6" id="KW-0732">Signal</keyword>
<dbReference type="SUPFAM" id="SSF82866">
    <property type="entry name" value="Multidrug efflux transporter AcrB transmembrane domain"/>
    <property type="match status" value="1"/>
</dbReference>
<feature type="domain" description="Membrane transport protein MMPL" evidence="7">
    <location>
        <begin position="21"/>
        <end position="161"/>
    </location>
</feature>
<proteinExistence type="predicted"/>
<dbReference type="Pfam" id="PF03176">
    <property type="entry name" value="MMPL"/>
    <property type="match status" value="1"/>
</dbReference>
<evidence type="ECO:0000313" key="8">
    <source>
        <dbReference type="EMBL" id="RXN14067.1"/>
    </source>
</evidence>
<evidence type="ECO:0000256" key="5">
    <source>
        <dbReference type="SAM" id="Phobius"/>
    </source>
</evidence>
<keyword evidence="2 5" id="KW-0812">Transmembrane</keyword>
<name>A0A498MA97_LABRO</name>
<dbReference type="InterPro" id="IPR004869">
    <property type="entry name" value="MMPL_dom"/>
</dbReference>
<dbReference type="EMBL" id="QBIY01012926">
    <property type="protein sequence ID" value="RXN14067.1"/>
    <property type="molecule type" value="Genomic_DNA"/>
</dbReference>
<evidence type="ECO:0000256" key="2">
    <source>
        <dbReference type="ARBA" id="ARBA00022692"/>
    </source>
</evidence>
<dbReference type="PANTHER" id="PTHR46687:SF1">
    <property type="entry name" value="PROTEIN DISPATCHED HOMOLOG 3"/>
    <property type="match status" value="1"/>
</dbReference>
<comment type="caution">
    <text evidence="8">The sequence shown here is derived from an EMBL/GenBank/DDBJ whole genome shotgun (WGS) entry which is preliminary data.</text>
</comment>
<sequence>MVCLVVAVMYWLGWEMGAVEAISLSILVGSSVDYCLHLVEGYLLAGDADTSGLANHNSESSIKRQLRTLEAANHVGVAIVSSAVTTVISTIPLFFCVIVPFAKFGQIVAINTAISIAFTLTVTTALLATMGPSDFTRPPRAVLKAALVVLIMGVCGGLLWWTGSQFAPDTLI</sequence>
<keyword evidence="3 5" id="KW-1133">Transmembrane helix</keyword>
<evidence type="ECO:0000256" key="1">
    <source>
        <dbReference type="ARBA" id="ARBA00004141"/>
    </source>
</evidence>